<accession>A0A0L6UBE1</accession>
<reference evidence="1 2" key="1">
    <citation type="submission" date="2015-08" db="EMBL/GenBank/DDBJ databases">
        <title>Next Generation Sequencing and Analysis of the Genome of Puccinia sorghi L Schw, the Causal Agent of Maize Common Rust.</title>
        <authorList>
            <person name="Rochi L."/>
            <person name="Burguener G."/>
            <person name="Darino M."/>
            <person name="Turjanski A."/>
            <person name="Kreff E."/>
            <person name="Dieguez M.J."/>
            <person name="Sacco F."/>
        </authorList>
    </citation>
    <scope>NUCLEOTIDE SEQUENCE [LARGE SCALE GENOMIC DNA]</scope>
    <source>
        <strain evidence="1 2">RO10H11247</strain>
    </source>
</reference>
<dbReference type="AlphaFoldDB" id="A0A0L6UBE1"/>
<evidence type="ECO:0000313" key="2">
    <source>
        <dbReference type="Proteomes" id="UP000037035"/>
    </source>
</evidence>
<name>A0A0L6UBE1_9BASI</name>
<proteinExistence type="predicted"/>
<feature type="non-terminal residue" evidence="1">
    <location>
        <position position="1"/>
    </location>
</feature>
<dbReference type="VEuPathDB" id="FungiDB:VP01_8445g1"/>
<dbReference type="Proteomes" id="UP000037035">
    <property type="component" value="Unassembled WGS sequence"/>
</dbReference>
<organism evidence="1 2">
    <name type="scientific">Puccinia sorghi</name>
    <dbReference type="NCBI Taxonomy" id="27349"/>
    <lineage>
        <taxon>Eukaryota</taxon>
        <taxon>Fungi</taxon>
        <taxon>Dikarya</taxon>
        <taxon>Basidiomycota</taxon>
        <taxon>Pucciniomycotina</taxon>
        <taxon>Pucciniomycetes</taxon>
        <taxon>Pucciniales</taxon>
        <taxon>Pucciniaceae</taxon>
        <taxon>Puccinia</taxon>
    </lineage>
</organism>
<protein>
    <recommendedName>
        <fullName evidence="3">Retrotransposon gag domain-containing protein</fullName>
    </recommendedName>
</protein>
<comment type="caution">
    <text evidence="1">The sequence shown here is derived from an EMBL/GenBank/DDBJ whole genome shotgun (WGS) entry which is preliminary data.</text>
</comment>
<sequence>FLPDQPFNGTCGGVAEAFVGQIGLHAITYPKRFPTNASKVAFTVSFMKDYAATWSQPFFDQNRWHHAEVALLNLRQTGTVLGYKQDFNQQALPVVWANNLLMSLYQHGLKEKIQLAVVMSNVEFDSLRCGKKNRLSR</sequence>
<dbReference type="OrthoDB" id="4847360at2759"/>
<evidence type="ECO:0000313" key="1">
    <source>
        <dbReference type="EMBL" id="KNZ45140.1"/>
    </source>
</evidence>
<evidence type="ECO:0008006" key="3">
    <source>
        <dbReference type="Google" id="ProtNLM"/>
    </source>
</evidence>
<gene>
    <name evidence="1" type="ORF">VP01_8445g1</name>
</gene>
<dbReference type="EMBL" id="LAVV01013988">
    <property type="protein sequence ID" value="KNZ45140.1"/>
    <property type="molecule type" value="Genomic_DNA"/>
</dbReference>
<keyword evidence="2" id="KW-1185">Reference proteome</keyword>